<gene>
    <name evidence="2" type="ORF">QQ020_34385</name>
</gene>
<evidence type="ECO:0000313" key="3">
    <source>
        <dbReference type="Proteomes" id="UP001172083"/>
    </source>
</evidence>
<dbReference type="Proteomes" id="UP001172083">
    <property type="component" value="Unassembled WGS sequence"/>
</dbReference>
<feature type="chain" id="PRO_5046747971" evidence="1">
    <location>
        <begin position="23"/>
        <end position="193"/>
    </location>
</feature>
<organism evidence="2 3">
    <name type="scientific">Agaribacillus aureus</name>
    <dbReference type="NCBI Taxonomy" id="3051825"/>
    <lineage>
        <taxon>Bacteria</taxon>
        <taxon>Pseudomonadati</taxon>
        <taxon>Bacteroidota</taxon>
        <taxon>Cytophagia</taxon>
        <taxon>Cytophagales</taxon>
        <taxon>Splendidivirgaceae</taxon>
        <taxon>Agaribacillus</taxon>
    </lineage>
</organism>
<protein>
    <submittedName>
        <fullName evidence="2">DUF922 domain-containing protein</fullName>
    </submittedName>
</protein>
<evidence type="ECO:0000313" key="2">
    <source>
        <dbReference type="EMBL" id="MDN5217212.1"/>
    </source>
</evidence>
<keyword evidence="3" id="KW-1185">Reference proteome</keyword>
<proteinExistence type="predicted"/>
<name>A0ABT8LHD8_9BACT</name>
<evidence type="ECO:0000256" key="1">
    <source>
        <dbReference type="SAM" id="SignalP"/>
    </source>
</evidence>
<comment type="caution">
    <text evidence="2">The sequence shown here is derived from an EMBL/GenBank/DDBJ whole genome shotgun (WGS) entry which is preliminary data.</text>
</comment>
<sequence>MARVKIFLFTCIQLAMTSGVAAQEARQAVDFTVYQKWQKFDPLDWEDFKGAKPDEYQGDAGSVVKIKAIPFIVKKKIQYKVYALFNRKKSWAQKRSSKLLKHEQLHFDIAELYARKIRKKIAWLSNAGEDDLKVYNREIETLMQESNDFDRLYDAKTLHGALLRQQLVWEEKVSRSLRDLEGFKEKKNIIRRK</sequence>
<dbReference type="RefSeq" id="WP_346762549.1">
    <property type="nucleotide sequence ID" value="NZ_JAUJEB010000014.1"/>
</dbReference>
<reference evidence="2" key="1">
    <citation type="submission" date="2023-06" db="EMBL/GenBank/DDBJ databases">
        <title>Genomic of Agaribacillus aureum.</title>
        <authorList>
            <person name="Wang G."/>
        </authorList>
    </citation>
    <scope>NUCLEOTIDE SEQUENCE</scope>
    <source>
        <strain evidence="2">BMA12</strain>
    </source>
</reference>
<accession>A0ABT8LHD8</accession>
<keyword evidence="1" id="KW-0732">Signal</keyword>
<dbReference type="EMBL" id="JAUJEB010000014">
    <property type="protein sequence ID" value="MDN5217212.1"/>
    <property type="molecule type" value="Genomic_DNA"/>
</dbReference>
<feature type="signal peptide" evidence="1">
    <location>
        <begin position="1"/>
        <end position="22"/>
    </location>
</feature>
<dbReference type="InterPro" id="IPR010321">
    <property type="entry name" value="DUF922"/>
</dbReference>
<dbReference type="Pfam" id="PF06037">
    <property type="entry name" value="DUF922"/>
    <property type="match status" value="1"/>
</dbReference>